<dbReference type="RefSeq" id="XP_009534509.1">
    <property type="nucleotide sequence ID" value="XM_009536214.1"/>
</dbReference>
<gene>
    <name evidence="3" type="ORF">PHYSODRAFT_338413</name>
</gene>
<evidence type="ECO:0000256" key="1">
    <source>
        <dbReference type="SAM" id="MobiDB-lite"/>
    </source>
</evidence>
<dbReference type="Proteomes" id="UP000002640">
    <property type="component" value="Unassembled WGS sequence"/>
</dbReference>
<sequence>METTIEVIEWCFWSSLVLWRVALTVLCKYWWVTVLLVVGAIGGVVTRPLWSIAGRLLGAVFAFVYKWSTLARVCLRRYRRFVNGPAVRGRPAAERRWKAFEAIWATPMIVLEARGEHTEGLGRLLHKWLEAYHALWCVFLPDVMELSCKSTAKYWKGSKAECRRTVDRASCVCRGFWAFLSLLAYALFYTVVFVYDFVERVCQGTVGVAVLLLTLNYMLADGGLVVGDGLVPDETVVRWRCYVMATCVASHLLKWYEATSGGSSPLKMAEDRYSKWQQDLEELEQAERLSEAFWRADGCVGDRKPVRTLSGLRAEQRELRAKMRADKLEAVRRGRRVSVGEDVPSRNGGDRSYYTDDRSTSDRILEDQLLDDAVSGQSSISEGR</sequence>
<organism evidence="3 4">
    <name type="scientific">Phytophthora sojae (strain P6497)</name>
    <name type="common">Soybean stem and root rot agent</name>
    <name type="synonym">Phytophthora megasperma f. sp. glycines</name>
    <dbReference type="NCBI Taxonomy" id="1094619"/>
    <lineage>
        <taxon>Eukaryota</taxon>
        <taxon>Sar</taxon>
        <taxon>Stramenopiles</taxon>
        <taxon>Oomycota</taxon>
        <taxon>Peronosporomycetes</taxon>
        <taxon>Peronosporales</taxon>
        <taxon>Peronosporaceae</taxon>
        <taxon>Phytophthora</taxon>
    </lineage>
</organism>
<accession>G5A4P8</accession>
<keyword evidence="2" id="KW-0812">Transmembrane</keyword>
<dbReference type="KEGG" id="psoj:PHYSODRAFT_338413"/>
<dbReference type="InParanoid" id="G5A4P8"/>
<feature type="transmembrane region" description="Helical" evidence="2">
    <location>
        <begin position="56"/>
        <end position="75"/>
    </location>
</feature>
<reference evidence="3 4" key="1">
    <citation type="journal article" date="2006" name="Science">
        <title>Phytophthora genome sequences uncover evolutionary origins and mechanisms of pathogenesis.</title>
        <authorList>
            <person name="Tyler B.M."/>
            <person name="Tripathy S."/>
            <person name="Zhang X."/>
            <person name="Dehal P."/>
            <person name="Jiang R.H."/>
            <person name="Aerts A."/>
            <person name="Arredondo F.D."/>
            <person name="Baxter L."/>
            <person name="Bensasson D."/>
            <person name="Beynon J.L."/>
            <person name="Chapman J."/>
            <person name="Damasceno C.M."/>
            <person name="Dorrance A.E."/>
            <person name="Dou D."/>
            <person name="Dickerman A.W."/>
            <person name="Dubchak I.L."/>
            <person name="Garbelotto M."/>
            <person name="Gijzen M."/>
            <person name="Gordon S.G."/>
            <person name="Govers F."/>
            <person name="Grunwald N.J."/>
            <person name="Huang W."/>
            <person name="Ivors K.L."/>
            <person name="Jones R.W."/>
            <person name="Kamoun S."/>
            <person name="Krampis K."/>
            <person name="Lamour K.H."/>
            <person name="Lee M.K."/>
            <person name="McDonald W.H."/>
            <person name="Medina M."/>
            <person name="Meijer H.J."/>
            <person name="Nordberg E.K."/>
            <person name="Maclean D.J."/>
            <person name="Ospina-Giraldo M.D."/>
            <person name="Morris P.F."/>
            <person name="Phuntumart V."/>
            <person name="Putnam N.H."/>
            <person name="Rash S."/>
            <person name="Rose J.K."/>
            <person name="Sakihama Y."/>
            <person name="Salamov A.A."/>
            <person name="Savidor A."/>
            <person name="Scheuring C.F."/>
            <person name="Smith B.M."/>
            <person name="Sobral B.W."/>
            <person name="Terry A."/>
            <person name="Torto-Alalibo T.A."/>
            <person name="Win J."/>
            <person name="Xu Z."/>
            <person name="Zhang H."/>
            <person name="Grigoriev I.V."/>
            <person name="Rokhsar D.S."/>
            <person name="Boore J.L."/>
        </authorList>
    </citation>
    <scope>NUCLEOTIDE SEQUENCE [LARGE SCALE GENOMIC DNA]</scope>
    <source>
        <strain evidence="3 4">P6497</strain>
    </source>
</reference>
<proteinExistence type="predicted"/>
<keyword evidence="4" id="KW-1185">Reference proteome</keyword>
<feature type="compositionally biased region" description="Polar residues" evidence="1">
    <location>
        <begin position="375"/>
        <end position="384"/>
    </location>
</feature>
<keyword evidence="2" id="KW-1133">Transmembrane helix</keyword>
<evidence type="ECO:0000313" key="4">
    <source>
        <dbReference type="Proteomes" id="UP000002640"/>
    </source>
</evidence>
<dbReference type="GeneID" id="20647568"/>
<dbReference type="EMBL" id="JH159159">
    <property type="protein sequence ID" value="EGZ09648.1"/>
    <property type="molecule type" value="Genomic_DNA"/>
</dbReference>
<feature type="transmembrane region" description="Helical" evidence="2">
    <location>
        <begin position="176"/>
        <end position="195"/>
    </location>
</feature>
<feature type="region of interest" description="Disordered" evidence="1">
    <location>
        <begin position="365"/>
        <end position="384"/>
    </location>
</feature>
<evidence type="ECO:0000256" key="2">
    <source>
        <dbReference type="SAM" id="Phobius"/>
    </source>
</evidence>
<feature type="region of interest" description="Disordered" evidence="1">
    <location>
        <begin position="334"/>
        <end position="360"/>
    </location>
</feature>
<dbReference type="AlphaFoldDB" id="G5A4P8"/>
<protein>
    <submittedName>
        <fullName evidence="3">Uncharacterized protein</fullName>
    </submittedName>
</protein>
<dbReference type="OMA" id="AECHRAM"/>
<name>G5A4P8_PHYSP</name>
<keyword evidence="2" id="KW-0472">Membrane</keyword>
<evidence type="ECO:0000313" key="3">
    <source>
        <dbReference type="EMBL" id="EGZ09648.1"/>
    </source>
</evidence>